<comment type="caution">
    <text evidence="3">The sequence shown here is derived from an EMBL/GenBank/DDBJ whole genome shotgun (WGS) entry which is preliminary data.</text>
</comment>
<protein>
    <submittedName>
        <fullName evidence="3">Uncharacterized protein</fullName>
    </submittedName>
</protein>
<sequence length="282" mass="32344">MTTRSSLQNNRESTSTPSVNPSTNQELVEECRDEALQSMRSLRYWERASGAYNSQIKKIVRLLHRAERQERDWTPRLATHRILVWLTAQTEVADSVKSDVRKELDRYSAQYARGSMSHGQTAVRTALEHTGRIAQEIYARLSAFCSDTYPRAIAGIMPTGFMQRFISPDYWTWICWAWTTVLLALLLRLAVGHPLFFYSPSAAHQQQYISASSSYRQASVRPSPSPTRMSDTSSGGIIMLGPLVLFGDYPMTSGYDFFIHLLLFLGPFLLLRYLNRRLQYRQ</sequence>
<feature type="transmembrane region" description="Helical" evidence="2">
    <location>
        <begin position="257"/>
        <end position="274"/>
    </location>
</feature>
<reference evidence="3 4" key="1">
    <citation type="submission" date="2020-04" db="EMBL/GenBank/DDBJ databases">
        <title>Perkinsus olseni comparative genomics.</title>
        <authorList>
            <person name="Bogema D.R."/>
        </authorList>
    </citation>
    <scope>NUCLEOTIDE SEQUENCE [LARGE SCALE GENOMIC DNA]</scope>
    <source>
        <strain evidence="3">00978-12</strain>
    </source>
</reference>
<proteinExistence type="predicted"/>
<keyword evidence="2" id="KW-1133">Transmembrane helix</keyword>
<dbReference type="EMBL" id="JABANP010000132">
    <property type="protein sequence ID" value="KAF4689150.1"/>
    <property type="molecule type" value="Genomic_DNA"/>
</dbReference>
<evidence type="ECO:0000256" key="2">
    <source>
        <dbReference type="SAM" id="Phobius"/>
    </source>
</evidence>
<keyword evidence="2" id="KW-0472">Membrane</keyword>
<feature type="region of interest" description="Disordered" evidence="1">
    <location>
        <begin position="1"/>
        <end position="26"/>
    </location>
</feature>
<dbReference type="AlphaFoldDB" id="A0A7J6P049"/>
<accession>A0A7J6P049</accession>
<organism evidence="3 4">
    <name type="scientific">Perkinsus olseni</name>
    <name type="common">Perkinsus atlanticus</name>
    <dbReference type="NCBI Taxonomy" id="32597"/>
    <lineage>
        <taxon>Eukaryota</taxon>
        <taxon>Sar</taxon>
        <taxon>Alveolata</taxon>
        <taxon>Perkinsozoa</taxon>
        <taxon>Perkinsea</taxon>
        <taxon>Perkinsida</taxon>
        <taxon>Perkinsidae</taxon>
        <taxon>Perkinsus</taxon>
    </lineage>
</organism>
<feature type="compositionally biased region" description="Polar residues" evidence="1">
    <location>
        <begin position="1"/>
        <end position="12"/>
    </location>
</feature>
<feature type="compositionally biased region" description="Low complexity" evidence="1">
    <location>
        <begin position="13"/>
        <end position="24"/>
    </location>
</feature>
<dbReference type="Proteomes" id="UP000541610">
    <property type="component" value="Unassembled WGS sequence"/>
</dbReference>
<evidence type="ECO:0000256" key="1">
    <source>
        <dbReference type="SAM" id="MobiDB-lite"/>
    </source>
</evidence>
<keyword evidence="2" id="KW-0812">Transmembrane</keyword>
<dbReference type="OrthoDB" id="439206at2759"/>
<name>A0A7J6P049_PEROL</name>
<gene>
    <name evidence="3" type="ORF">FOZ60_002003</name>
</gene>
<evidence type="ECO:0000313" key="4">
    <source>
        <dbReference type="Proteomes" id="UP000541610"/>
    </source>
</evidence>
<evidence type="ECO:0000313" key="3">
    <source>
        <dbReference type="EMBL" id="KAF4689150.1"/>
    </source>
</evidence>
<feature type="transmembrane region" description="Helical" evidence="2">
    <location>
        <begin position="170"/>
        <end position="191"/>
    </location>
</feature>